<dbReference type="InterPro" id="IPR004014">
    <property type="entry name" value="ATPase_P-typ_cation-transptr_N"/>
</dbReference>
<dbReference type="Pfam" id="PF00689">
    <property type="entry name" value="Cation_ATPase_C"/>
    <property type="match status" value="1"/>
</dbReference>
<evidence type="ECO:0000256" key="6">
    <source>
        <dbReference type="ARBA" id="ARBA00022741"/>
    </source>
</evidence>
<evidence type="ECO:0000313" key="14">
    <source>
        <dbReference type="Proteomes" id="UP000556026"/>
    </source>
</evidence>
<dbReference type="Gene3D" id="3.40.50.1000">
    <property type="entry name" value="HAD superfamily/HAD-like"/>
    <property type="match status" value="1"/>
</dbReference>
<dbReference type="NCBIfam" id="TIGR01494">
    <property type="entry name" value="ATPase_P-type"/>
    <property type="match status" value="4"/>
</dbReference>
<dbReference type="InterPro" id="IPR059000">
    <property type="entry name" value="ATPase_P-type_domA"/>
</dbReference>
<evidence type="ECO:0000256" key="2">
    <source>
        <dbReference type="ARBA" id="ARBA00005675"/>
    </source>
</evidence>
<evidence type="ECO:0000256" key="7">
    <source>
        <dbReference type="ARBA" id="ARBA00022840"/>
    </source>
</evidence>
<dbReference type="SFLD" id="SFLDG00002">
    <property type="entry name" value="C1.7:_P-type_atpase_like"/>
    <property type="match status" value="1"/>
</dbReference>
<keyword evidence="10 11" id="KW-0472">Membrane</keyword>
<dbReference type="SFLD" id="SFLDF00027">
    <property type="entry name" value="p-type_atpase"/>
    <property type="match status" value="1"/>
</dbReference>
<keyword evidence="8" id="KW-1278">Translocase</keyword>
<dbReference type="GO" id="GO:0015662">
    <property type="term" value="F:P-type ion transporter activity"/>
    <property type="evidence" value="ECO:0007669"/>
    <property type="project" value="UniProtKB-ARBA"/>
</dbReference>
<feature type="transmembrane region" description="Helical" evidence="11">
    <location>
        <begin position="696"/>
        <end position="719"/>
    </location>
</feature>
<organism evidence="13 14">
    <name type="scientific">Geomonas silvestris</name>
    <dbReference type="NCBI Taxonomy" id="2740184"/>
    <lineage>
        <taxon>Bacteria</taxon>
        <taxon>Pseudomonadati</taxon>
        <taxon>Thermodesulfobacteriota</taxon>
        <taxon>Desulfuromonadia</taxon>
        <taxon>Geobacterales</taxon>
        <taxon>Geobacteraceae</taxon>
        <taxon>Geomonas</taxon>
    </lineage>
</organism>
<feature type="transmembrane region" description="Helical" evidence="11">
    <location>
        <begin position="803"/>
        <end position="820"/>
    </location>
</feature>
<keyword evidence="14" id="KW-1185">Reference proteome</keyword>
<sequence length="901" mass="96102">MLKESPDSAPSPQWHTLGVDEVYRLLDSSAAGLTGAEAARRLAAHGPNLLSSSQRISPWRILLEQFKNVLIIILLLAAGLSIFLGHAVESAAIAVIVAFAALLGFFQEYRAERALEALREMAAPTARVLRDGEDREIPAAEVVPGDLVLLAAGDRIPADLRVCEAVNLRTEEASLTGESKAVEKTREPLAAPQLPLGDRRNLCFAGTAVSYGRGRGVVVATGMATEFGKIAGLLQTIATEKTPLQKGLDRVGVLLARAALVGVLIIFGLGLARGENWLGMLLFAVALGVAVVPEALPAVVTISLALGVQRLVRRHALMRRLPAVETLGCTSVICSDKTGTLTRDEMTVRCCLAAGTWYQVSGAGYHPAGEFSRDGSPVEPPEALRELLRVAVLASDARLIGPDAEGRCRIKGDPTEGALVVAAAKAGLEATLLAADFPRFDEIPFSSETKRMTTLCRAPQGTLACVKGAPEVLLDACSTVLSAAGERELDEVQREELKEAARQMAGDALRVLAIARRVGDLGREDAEHGLTLLGLVGMSDPPRPEAAEAIRTCRTAGIRPVLITGDHPGTARAVARELGLLRDTGRVVTGPELEALDDRELDLAVTEIDVYARVAPVHKLRVVAAWQRQGQVVAMTGDGVNDAPALKKADIGIAMGITGTAVSKEAAAMTLTDDNFASIVAAVAEGRAIYDNIRKYLMYLLSSNLGEIGLMAGALLLGLPLPLSAVQILYVNLATDGLPALALAVDPADPDLMRRPPRDPQRGIFTRAVVTLLLAGGGWSTLVNLLLFSWALASGKPDSEARTMTFVSLVLIEFFKAYHFRSDRGSVFQHPFANRWLNRAILWELVLLLCVVYIPVLQSALRTYPLSPRDWLIVAGCGLSILPVLELAKWFARRGSFGALS</sequence>
<dbReference type="InterPro" id="IPR001757">
    <property type="entry name" value="P_typ_ATPase"/>
</dbReference>
<feature type="transmembrane region" description="Helical" evidence="11">
    <location>
        <begin position="68"/>
        <end position="85"/>
    </location>
</feature>
<comment type="caution">
    <text evidence="13">The sequence shown here is derived from an EMBL/GenBank/DDBJ whole genome shotgun (WGS) entry which is preliminary data.</text>
</comment>
<dbReference type="InterPro" id="IPR008250">
    <property type="entry name" value="ATPase_P-typ_transduc_dom_A_sf"/>
</dbReference>
<protein>
    <submittedName>
        <fullName evidence="13">ATPase</fullName>
    </submittedName>
</protein>
<dbReference type="SFLD" id="SFLDS00003">
    <property type="entry name" value="Haloacid_Dehalogenase"/>
    <property type="match status" value="1"/>
</dbReference>
<feature type="transmembrane region" description="Helical" evidence="11">
    <location>
        <begin position="871"/>
        <end position="892"/>
    </location>
</feature>
<evidence type="ECO:0000256" key="9">
    <source>
        <dbReference type="ARBA" id="ARBA00022989"/>
    </source>
</evidence>
<dbReference type="RefSeq" id="WP_183356337.1">
    <property type="nucleotide sequence ID" value="NZ_BLXX01000015.1"/>
</dbReference>
<dbReference type="GO" id="GO:0046872">
    <property type="term" value="F:metal ion binding"/>
    <property type="evidence" value="ECO:0007669"/>
    <property type="project" value="UniProtKB-KW"/>
</dbReference>
<keyword evidence="5" id="KW-0479">Metal-binding</keyword>
<comment type="similarity">
    <text evidence="2">Belongs to the cation transport ATPase (P-type) (TC 3.A.3) family. Type IIA subfamily.</text>
</comment>
<gene>
    <name evidence="13" type="ORF">GMST_38700</name>
</gene>
<dbReference type="GO" id="GO:0098662">
    <property type="term" value="P:inorganic cation transmembrane transport"/>
    <property type="evidence" value="ECO:0007669"/>
    <property type="project" value="UniProtKB-ARBA"/>
</dbReference>
<dbReference type="PROSITE" id="PS00154">
    <property type="entry name" value="ATPASE_E1_E2"/>
    <property type="match status" value="1"/>
</dbReference>
<dbReference type="EMBL" id="BLXX01000015">
    <property type="protein sequence ID" value="GFO61545.1"/>
    <property type="molecule type" value="Genomic_DNA"/>
</dbReference>
<dbReference type="GO" id="GO:0140352">
    <property type="term" value="P:export from cell"/>
    <property type="evidence" value="ECO:0007669"/>
    <property type="project" value="UniProtKB-ARBA"/>
</dbReference>
<keyword evidence="3" id="KW-1003">Cell membrane</keyword>
<dbReference type="GO" id="GO:0046873">
    <property type="term" value="F:metal ion transmembrane transporter activity"/>
    <property type="evidence" value="ECO:0007669"/>
    <property type="project" value="UniProtKB-ARBA"/>
</dbReference>
<evidence type="ECO:0000256" key="11">
    <source>
        <dbReference type="SAM" id="Phobius"/>
    </source>
</evidence>
<dbReference type="InterPro" id="IPR050510">
    <property type="entry name" value="Cation_transp_ATPase_P-type"/>
</dbReference>
<dbReference type="GO" id="GO:0005886">
    <property type="term" value="C:plasma membrane"/>
    <property type="evidence" value="ECO:0007669"/>
    <property type="project" value="UniProtKB-SubCell"/>
</dbReference>
<dbReference type="SMART" id="SM00831">
    <property type="entry name" value="Cation_ATPase_N"/>
    <property type="match status" value="1"/>
</dbReference>
<dbReference type="Pfam" id="PF00690">
    <property type="entry name" value="Cation_ATPase_N"/>
    <property type="match status" value="1"/>
</dbReference>
<dbReference type="Proteomes" id="UP000556026">
    <property type="component" value="Unassembled WGS sequence"/>
</dbReference>
<dbReference type="InterPro" id="IPR018303">
    <property type="entry name" value="ATPase_P-typ_P_site"/>
</dbReference>
<feature type="transmembrane region" description="Helical" evidence="11">
    <location>
        <begin position="725"/>
        <end position="745"/>
    </location>
</feature>
<dbReference type="SUPFAM" id="SSF81665">
    <property type="entry name" value="Calcium ATPase, transmembrane domain M"/>
    <property type="match status" value="1"/>
</dbReference>
<feature type="transmembrane region" description="Helical" evidence="11">
    <location>
        <begin position="251"/>
        <end position="271"/>
    </location>
</feature>
<evidence type="ECO:0000313" key="13">
    <source>
        <dbReference type="EMBL" id="GFO61545.1"/>
    </source>
</evidence>
<dbReference type="Gene3D" id="2.70.150.10">
    <property type="entry name" value="Calcium-transporting ATPase, cytoplasmic transduction domain A"/>
    <property type="match status" value="1"/>
</dbReference>
<dbReference type="SUPFAM" id="SSF81653">
    <property type="entry name" value="Calcium ATPase, transduction domain A"/>
    <property type="match status" value="1"/>
</dbReference>
<feature type="domain" description="Cation-transporting P-type ATPase N-terminal" evidence="12">
    <location>
        <begin position="13"/>
        <end position="86"/>
    </location>
</feature>
<keyword evidence="7" id="KW-0067">ATP-binding</keyword>
<comment type="subcellular location">
    <subcellularLocation>
        <location evidence="1">Cell membrane</location>
        <topology evidence="1">Multi-pass membrane protein</topology>
    </subcellularLocation>
</comment>
<evidence type="ECO:0000256" key="4">
    <source>
        <dbReference type="ARBA" id="ARBA00022692"/>
    </source>
</evidence>
<dbReference type="FunFam" id="3.40.50.1000:FF:000001">
    <property type="entry name" value="Phospholipid-transporting ATPase IC"/>
    <property type="match status" value="1"/>
</dbReference>
<keyword evidence="6" id="KW-0547">Nucleotide-binding</keyword>
<evidence type="ECO:0000256" key="1">
    <source>
        <dbReference type="ARBA" id="ARBA00004651"/>
    </source>
</evidence>
<dbReference type="GO" id="GO:0005524">
    <property type="term" value="F:ATP binding"/>
    <property type="evidence" value="ECO:0007669"/>
    <property type="project" value="UniProtKB-KW"/>
</dbReference>
<dbReference type="InterPro" id="IPR023298">
    <property type="entry name" value="ATPase_P-typ_TM_dom_sf"/>
</dbReference>
<proteinExistence type="inferred from homology"/>
<keyword evidence="4 11" id="KW-0812">Transmembrane</keyword>
<accession>A0A6V8MNB9</accession>
<dbReference type="PANTHER" id="PTHR43294">
    <property type="entry name" value="SODIUM/POTASSIUM-TRANSPORTING ATPASE SUBUNIT ALPHA"/>
    <property type="match status" value="1"/>
</dbReference>
<feature type="transmembrane region" description="Helical" evidence="11">
    <location>
        <begin position="277"/>
        <end position="308"/>
    </location>
</feature>
<dbReference type="Pfam" id="PF13246">
    <property type="entry name" value="Cation_ATPase"/>
    <property type="match status" value="1"/>
</dbReference>
<dbReference type="PANTHER" id="PTHR43294:SF21">
    <property type="entry name" value="CATION TRANSPORTING ATPASE"/>
    <property type="match status" value="1"/>
</dbReference>
<dbReference type="PRINTS" id="PR00120">
    <property type="entry name" value="HATPASE"/>
</dbReference>
<dbReference type="SUPFAM" id="SSF81660">
    <property type="entry name" value="Metal cation-transporting ATPase, ATP-binding domain N"/>
    <property type="match status" value="1"/>
</dbReference>
<evidence type="ECO:0000256" key="8">
    <source>
        <dbReference type="ARBA" id="ARBA00022967"/>
    </source>
</evidence>
<dbReference type="InterPro" id="IPR023299">
    <property type="entry name" value="ATPase_P-typ_cyto_dom_N"/>
</dbReference>
<evidence type="ECO:0000256" key="10">
    <source>
        <dbReference type="ARBA" id="ARBA00023136"/>
    </source>
</evidence>
<name>A0A6V8MNB9_9BACT</name>
<dbReference type="FunFam" id="3.40.50.1000:FF:000028">
    <property type="entry name" value="Calcium-transporting P-type ATPase, putative"/>
    <property type="match status" value="1"/>
</dbReference>
<dbReference type="GO" id="GO:0019829">
    <property type="term" value="F:ATPase-coupled monoatomic cation transmembrane transporter activity"/>
    <property type="evidence" value="ECO:0007669"/>
    <property type="project" value="UniProtKB-ARBA"/>
</dbReference>
<feature type="transmembrane region" description="Helical" evidence="11">
    <location>
        <begin position="841"/>
        <end position="859"/>
    </location>
</feature>
<dbReference type="FunFam" id="2.70.150.10:FF:000016">
    <property type="entry name" value="Calcium-transporting P-type ATPase putative"/>
    <property type="match status" value="1"/>
</dbReference>
<dbReference type="Pfam" id="PF00122">
    <property type="entry name" value="E1-E2_ATPase"/>
    <property type="match status" value="1"/>
</dbReference>
<feature type="transmembrane region" description="Helical" evidence="11">
    <location>
        <begin position="765"/>
        <end position="791"/>
    </location>
</feature>
<dbReference type="AlphaFoldDB" id="A0A6V8MNB9"/>
<dbReference type="InterPro" id="IPR044492">
    <property type="entry name" value="P_typ_ATPase_HD_dom"/>
</dbReference>
<dbReference type="GO" id="GO:0016887">
    <property type="term" value="F:ATP hydrolysis activity"/>
    <property type="evidence" value="ECO:0007669"/>
    <property type="project" value="InterPro"/>
</dbReference>
<dbReference type="InterPro" id="IPR036412">
    <property type="entry name" value="HAD-like_sf"/>
</dbReference>
<evidence type="ECO:0000259" key="12">
    <source>
        <dbReference type="SMART" id="SM00831"/>
    </source>
</evidence>
<dbReference type="Gene3D" id="1.20.1110.10">
    <property type="entry name" value="Calcium-transporting ATPase, transmembrane domain"/>
    <property type="match status" value="1"/>
</dbReference>
<dbReference type="InterPro" id="IPR006068">
    <property type="entry name" value="ATPase_P-typ_cation-transptr_C"/>
</dbReference>
<keyword evidence="9 11" id="KW-1133">Transmembrane helix</keyword>
<dbReference type="Gene3D" id="3.40.1110.10">
    <property type="entry name" value="Calcium-transporting ATPase, cytoplasmic domain N"/>
    <property type="match status" value="1"/>
</dbReference>
<dbReference type="SUPFAM" id="SSF56784">
    <property type="entry name" value="HAD-like"/>
    <property type="match status" value="1"/>
</dbReference>
<feature type="transmembrane region" description="Helical" evidence="11">
    <location>
        <begin position="91"/>
        <end position="109"/>
    </location>
</feature>
<dbReference type="InterPro" id="IPR023214">
    <property type="entry name" value="HAD_sf"/>
</dbReference>
<dbReference type="PRINTS" id="PR00119">
    <property type="entry name" value="CATATPASE"/>
</dbReference>
<reference evidence="14" key="1">
    <citation type="submission" date="2020-06" db="EMBL/GenBank/DDBJ databases">
        <title>Draft genomic sequence of Geomonas sp. Red330.</title>
        <authorList>
            <person name="Itoh H."/>
            <person name="Zhenxing X."/>
            <person name="Ushijima N."/>
            <person name="Masuda Y."/>
            <person name="Shiratori Y."/>
            <person name="Senoo K."/>
        </authorList>
    </citation>
    <scope>NUCLEOTIDE SEQUENCE [LARGE SCALE GENOMIC DNA]</scope>
    <source>
        <strain evidence="14">Red330</strain>
    </source>
</reference>
<evidence type="ECO:0000256" key="3">
    <source>
        <dbReference type="ARBA" id="ARBA00022475"/>
    </source>
</evidence>
<evidence type="ECO:0000256" key="5">
    <source>
        <dbReference type="ARBA" id="ARBA00022723"/>
    </source>
</evidence>